<dbReference type="Pfam" id="PF01839">
    <property type="entry name" value="FG-GAP"/>
    <property type="match status" value="1"/>
</dbReference>
<gene>
    <name evidence="5" type="ORF">ACEZDJ_22050</name>
</gene>
<protein>
    <submittedName>
        <fullName evidence="5">FG-GAP-like repeat-containing protein</fullName>
    </submittedName>
</protein>
<reference evidence="5 6" key="1">
    <citation type="submission" date="2024-09" db="EMBL/GenBank/DDBJ databases">
        <authorList>
            <person name="Lee S.D."/>
        </authorList>
    </citation>
    <scope>NUCLEOTIDE SEQUENCE [LARGE SCALE GENOMIC DNA]</scope>
    <source>
        <strain evidence="5 6">N1-5</strain>
    </source>
</reference>
<dbReference type="Gene3D" id="2.30.30.100">
    <property type="match status" value="4"/>
</dbReference>
<dbReference type="Pfam" id="PF16640">
    <property type="entry name" value="Big_3_5"/>
    <property type="match status" value="1"/>
</dbReference>
<dbReference type="InterPro" id="IPR013783">
    <property type="entry name" value="Ig-like_fold"/>
</dbReference>
<dbReference type="PANTHER" id="PTHR46580">
    <property type="entry name" value="SENSOR KINASE-RELATED"/>
    <property type="match status" value="1"/>
</dbReference>
<keyword evidence="6" id="KW-1185">Reference proteome</keyword>
<feature type="signal peptide" evidence="3">
    <location>
        <begin position="1"/>
        <end position="34"/>
    </location>
</feature>
<feature type="chain" id="PRO_5045336971" evidence="3">
    <location>
        <begin position="35"/>
        <end position="630"/>
    </location>
</feature>
<dbReference type="Proteomes" id="UP001592528">
    <property type="component" value="Unassembled WGS sequence"/>
</dbReference>
<proteinExistence type="predicted"/>
<evidence type="ECO:0000256" key="3">
    <source>
        <dbReference type="SAM" id="SignalP"/>
    </source>
</evidence>
<dbReference type="Pfam" id="PF13517">
    <property type="entry name" value="FG-GAP_3"/>
    <property type="match status" value="3"/>
</dbReference>
<dbReference type="PANTHER" id="PTHR46580:SF2">
    <property type="entry name" value="MAM DOMAIN-CONTAINING PROTEIN"/>
    <property type="match status" value="1"/>
</dbReference>
<dbReference type="InterPro" id="IPR032109">
    <property type="entry name" value="Big_3_5"/>
</dbReference>
<evidence type="ECO:0000256" key="1">
    <source>
        <dbReference type="ARBA" id="ARBA00022729"/>
    </source>
</evidence>
<keyword evidence="1 3" id="KW-0732">Signal</keyword>
<accession>A0ABV6UR99</accession>
<feature type="region of interest" description="Disordered" evidence="2">
    <location>
        <begin position="603"/>
        <end position="623"/>
    </location>
</feature>
<dbReference type="InterPro" id="IPR028994">
    <property type="entry name" value="Integrin_alpha_N"/>
</dbReference>
<dbReference type="InterPro" id="IPR013517">
    <property type="entry name" value="FG-GAP"/>
</dbReference>
<evidence type="ECO:0000259" key="4">
    <source>
        <dbReference type="Pfam" id="PF16640"/>
    </source>
</evidence>
<feature type="domain" description="Bacterial Ig-like" evidence="4">
    <location>
        <begin position="393"/>
        <end position="484"/>
    </location>
</feature>
<evidence type="ECO:0000313" key="6">
    <source>
        <dbReference type="Proteomes" id="UP001592528"/>
    </source>
</evidence>
<dbReference type="Gene3D" id="2.40.128.340">
    <property type="match status" value="1"/>
</dbReference>
<evidence type="ECO:0000256" key="2">
    <source>
        <dbReference type="SAM" id="MobiDB-lite"/>
    </source>
</evidence>
<name>A0ABV6UR99_9ACTN</name>
<dbReference type="SUPFAM" id="SSF69318">
    <property type="entry name" value="Integrin alpha N-terminal domain"/>
    <property type="match status" value="1"/>
</dbReference>
<sequence>MPRSRAGVRSGAGVLAAVLLAVATVVGLPGSAAAADLFAPKVDIRLGKQPTAIARADLAGNGRGDLAVVDQAEDNVSVLLANADGSFRPRVVYATGNHPQSVTAVDLNGDGRLDLAVTNSGDGTLSVLLGNGDGTFQPQFRDPAGSPEPTRLGVGDFNGDGRTDLAVVSFYDDTVTVLLGNGDGTFRAGQVSTTHDNTFGIVVGDFNGDGHPDLAFTVEGANVVLVQLGNGDGTFQPERSYSTDSFAGQDSHPTDLALADFNGDGRPDLVTSDVNGDSVSVLLGNADGTFQPQHAHPTGTEPVAVAVADFDGDGRADVAATDYKDDTVSVLLGNGDGTFRPRQTYPIDRDSWQLVAGDLNGDGRPDLAVVGQTDRVVSVLLNALKKSVTTALSSSADPALFGRPLTLTDTVCPVGAGRTPTGTVTFADGATVLGTAALAPDGGTGCARAVLGWPRPLPGSHAVTAAYSGDDSYLPGPLETLTQRVDCTRTITGSAGSLVVTDPSTCLVDATVGSVQIQPGAGLFVGDSTVNGSVNALNAGPIAVCASTVAGSLQIVGSSGFVQIGGPDGSGCAADRIAGSVELRADQGGVDLVGNRIGGTLDCAANTPPPGNEGKPNTVTGPRTEQCALL</sequence>
<organism evidence="5 6">
    <name type="scientific">Streptacidiphilus cavernicola</name>
    <dbReference type="NCBI Taxonomy" id="3342716"/>
    <lineage>
        <taxon>Bacteria</taxon>
        <taxon>Bacillati</taxon>
        <taxon>Actinomycetota</taxon>
        <taxon>Actinomycetes</taxon>
        <taxon>Kitasatosporales</taxon>
        <taxon>Streptomycetaceae</taxon>
        <taxon>Streptacidiphilus</taxon>
    </lineage>
</organism>
<dbReference type="EMBL" id="JBHEZZ010000012">
    <property type="protein sequence ID" value="MFC1403980.1"/>
    <property type="molecule type" value="Genomic_DNA"/>
</dbReference>
<comment type="caution">
    <text evidence="5">The sequence shown here is derived from an EMBL/GenBank/DDBJ whole genome shotgun (WGS) entry which is preliminary data.</text>
</comment>
<dbReference type="Gene3D" id="2.60.40.10">
    <property type="entry name" value="Immunoglobulins"/>
    <property type="match status" value="1"/>
</dbReference>
<evidence type="ECO:0000313" key="5">
    <source>
        <dbReference type="EMBL" id="MFC1403980.1"/>
    </source>
</evidence>
<dbReference type="RefSeq" id="WP_084714471.1">
    <property type="nucleotide sequence ID" value="NZ_JBHEZZ010000012.1"/>
</dbReference>